<dbReference type="InterPro" id="IPR011254">
    <property type="entry name" value="Prismane-like_sf"/>
</dbReference>
<keyword evidence="3" id="KW-0808">Transferase</keyword>
<gene>
    <name evidence="8" type="ORF">LCGC14_2049150</name>
</gene>
<dbReference type="GO" id="GO:0043885">
    <property type="term" value="F:anaerobic carbon-monoxide dehydrogenase activity"/>
    <property type="evidence" value="ECO:0007669"/>
    <property type="project" value="InterPro"/>
</dbReference>
<dbReference type="NCBIfam" id="NF003379">
    <property type="entry name" value="PRK04456.1"/>
    <property type="match status" value="1"/>
</dbReference>
<evidence type="ECO:0000256" key="3">
    <source>
        <dbReference type="ARBA" id="ARBA00022679"/>
    </source>
</evidence>
<dbReference type="NCBIfam" id="TIGR00316">
    <property type="entry name" value="cdhC"/>
    <property type="match status" value="1"/>
</dbReference>
<dbReference type="PANTHER" id="PTHR42281:SF1">
    <property type="entry name" value="ACETYL-COA DECARBONYLASE_SYNTHASE COMPLEX SUBUNIT BETA 1"/>
    <property type="match status" value="1"/>
</dbReference>
<dbReference type="Gene3D" id="3.40.1470.10">
    <property type="entry name" value="Bifunctional carbon monoxide dehydrogenase/acetyl-coa synthase(codh/acs), Chain M, domain 5"/>
    <property type="match status" value="1"/>
</dbReference>
<keyword evidence="2" id="KW-0533">Nickel</keyword>
<dbReference type="Pfam" id="PF19436">
    <property type="entry name" value="ACS_CODH_B_C"/>
    <property type="match status" value="1"/>
</dbReference>
<dbReference type="InterPro" id="IPR038571">
    <property type="entry name" value="CO_DH/Ac-CoA_synth_bsu_3_sf"/>
</dbReference>
<dbReference type="GO" id="GO:0043884">
    <property type="term" value="F:CO-methylating acetyl-CoA synthase activity"/>
    <property type="evidence" value="ECO:0007669"/>
    <property type="project" value="UniProtKB-EC"/>
</dbReference>
<protein>
    <recommendedName>
        <fullName evidence="1">CO-methylating acetyl-CoA synthase</fullName>
        <ecNumber evidence="1">2.3.1.169</ecNumber>
    </recommendedName>
</protein>
<keyword evidence="4" id="KW-0479">Metal-binding</keyword>
<organism evidence="8">
    <name type="scientific">marine sediment metagenome</name>
    <dbReference type="NCBI Taxonomy" id="412755"/>
    <lineage>
        <taxon>unclassified sequences</taxon>
        <taxon>metagenomes</taxon>
        <taxon>ecological metagenomes</taxon>
    </lineage>
</organism>
<evidence type="ECO:0000256" key="1">
    <source>
        <dbReference type="ARBA" id="ARBA00012244"/>
    </source>
</evidence>
<name>A0A0F9EPH0_9ZZZZ</name>
<dbReference type="Pfam" id="PF03598">
    <property type="entry name" value="CdhC"/>
    <property type="match status" value="1"/>
</dbReference>
<proteinExistence type="predicted"/>
<dbReference type="Gene3D" id="3.40.970.20">
    <property type="entry name" value="Carbon monoxide dehydrogenase alpha subunit. Chain D, domain 4"/>
    <property type="match status" value="1"/>
</dbReference>
<sequence length="479" mass="53665">MSFSDIPVDVGPVYEGERVRGNQMYVELGGPKIEKHFELVRVVPKNEIEDGKVTLIGPDLKDMEVGGRYPIGIYVEVSGPELEEDLEAVFERRIHEFCNFINGIMHLNQRYTNWMRISKTAYEKGFNSLNMLGTVLIRLYKAELPIIKKAQVTFYTDPEKILEPYEFALEIYKKRDERARSINDDDVDMFYGCVLCQSFAPTHACCITPNRMSLCGSISWFDARAAARVDPKGPLFAVPPGTVINKEAGEYQGINDMIKKRSLGEIERIYLYSGMEFPHTSCGCFEAIDFFIPETGVGHGIIDRNHDGVALNGLPFSAMANQTGGGKQMAGFNGISIQYIISPKFQQYDAINAGLKSGIEQVVWMGKTVKDRVYDLLPEDIRDKIASEDDVADINDLPAWLEKVKHPVIETEEYKAAASGAEEEEEDYEEEGVMMPMGTVGMTIPGVGGVGGFKLILRNCKIHAESIIIKKIEPKRKKK</sequence>
<dbReference type="GO" id="GO:0051536">
    <property type="term" value="F:iron-sulfur cluster binding"/>
    <property type="evidence" value="ECO:0007669"/>
    <property type="project" value="UniProtKB-KW"/>
</dbReference>
<dbReference type="SUPFAM" id="SSF56821">
    <property type="entry name" value="Prismane protein-like"/>
    <property type="match status" value="1"/>
</dbReference>
<evidence type="ECO:0000256" key="6">
    <source>
        <dbReference type="ARBA" id="ARBA00023014"/>
    </source>
</evidence>
<accession>A0A0F9EPH0</accession>
<dbReference type="EMBL" id="LAZR01024185">
    <property type="protein sequence ID" value="KKL76013.1"/>
    <property type="molecule type" value="Genomic_DNA"/>
</dbReference>
<evidence type="ECO:0000259" key="7">
    <source>
        <dbReference type="Pfam" id="PF19436"/>
    </source>
</evidence>
<dbReference type="InterPro" id="IPR004461">
    <property type="entry name" value="CO_DH/Ac-CoA_synth_bsu"/>
</dbReference>
<comment type="caution">
    <text evidence="8">The sequence shown here is derived from an EMBL/GenBank/DDBJ whole genome shotgun (WGS) entry which is preliminary data.</text>
</comment>
<dbReference type="GO" id="GO:0006084">
    <property type="term" value="P:acetyl-CoA metabolic process"/>
    <property type="evidence" value="ECO:0007669"/>
    <property type="project" value="InterPro"/>
</dbReference>
<feature type="domain" description="CO dehydrogenase/acetyl-CoA synthase complex beta subunit C-terminal" evidence="7">
    <location>
        <begin position="172"/>
        <end position="412"/>
    </location>
</feature>
<dbReference type="InterPro" id="IPR045822">
    <property type="entry name" value="ACS_CODH_B_C"/>
</dbReference>
<dbReference type="EC" id="2.3.1.169" evidence="1"/>
<keyword evidence="6" id="KW-0411">Iron-sulfur</keyword>
<keyword evidence="5" id="KW-0408">Iron</keyword>
<evidence type="ECO:0000256" key="2">
    <source>
        <dbReference type="ARBA" id="ARBA00022596"/>
    </source>
</evidence>
<dbReference type="Gene3D" id="3.30.1650.10">
    <property type="entry name" value="Bifunctional carbon monoxide dehydrogenase/acetyl-coa synthase(codh/acs), Chain M, domain 3"/>
    <property type="match status" value="1"/>
</dbReference>
<reference evidence="8" key="1">
    <citation type="journal article" date="2015" name="Nature">
        <title>Complex archaea that bridge the gap between prokaryotes and eukaryotes.</title>
        <authorList>
            <person name="Spang A."/>
            <person name="Saw J.H."/>
            <person name="Jorgensen S.L."/>
            <person name="Zaremba-Niedzwiedzka K."/>
            <person name="Martijn J."/>
            <person name="Lind A.E."/>
            <person name="van Eijk R."/>
            <person name="Schleper C."/>
            <person name="Guy L."/>
            <person name="Ettema T.J."/>
        </authorList>
    </citation>
    <scope>NUCLEOTIDE SEQUENCE</scope>
</reference>
<dbReference type="AlphaFoldDB" id="A0A0F9EPH0"/>
<dbReference type="PANTHER" id="PTHR42281">
    <property type="match status" value="1"/>
</dbReference>
<evidence type="ECO:0000313" key="8">
    <source>
        <dbReference type="EMBL" id="KKL76013.1"/>
    </source>
</evidence>
<evidence type="ECO:0000256" key="4">
    <source>
        <dbReference type="ARBA" id="ARBA00022723"/>
    </source>
</evidence>
<evidence type="ECO:0000256" key="5">
    <source>
        <dbReference type="ARBA" id="ARBA00023004"/>
    </source>
</evidence>
<dbReference type="GO" id="GO:0046872">
    <property type="term" value="F:metal ion binding"/>
    <property type="evidence" value="ECO:0007669"/>
    <property type="project" value="UniProtKB-KW"/>
</dbReference>